<feature type="transmembrane region" description="Helical" evidence="2">
    <location>
        <begin position="172"/>
        <end position="196"/>
    </location>
</feature>
<proteinExistence type="predicted"/>
<dbReference type="OrthoDB" id="3918601at2759"/>
<evidence type="ECO:0000313" key="5">
    <source>
        <dbReference type="Proteomes" id="UP000544331"/>
    </source>
</evidence>
<dbReference type="EMBL" id="JAAOAN010000023">
    <property type="protein sequence ID" value="KAF5724926.1"/>
    <property type="molecule type" value="Genomic_DNA"/>
</dbReference>
<evidence type="ECO:0000259" key="3">
    <source>
        <dbReference type="Pfam" id="PF20684"/>
    </source>
</evidence>
<dbReference type="Pfam" id="PF20684">
    <property type="entry name" value="Fung_rhodopsin"/>
    <property type="match status" value="1"/>
</dbReference>
<dbReference type="InterPro" id="IPR049326">
    <property type="entry name" value="Rhodopsin_dom_fungi"/>
</dbReference>
<feature type="domain" description="Rhodopsin" evidence="3">
    <location>
        <begin position="45"/>
        <end position="270"/>
    </location>
</feature>
<feature type="transmembrane region" description="Helical" evidence="2">
    <location>
        <begin position="57"/>
        <end position="75"/>
    </location>
</feature>
<feature type="transmembrane region" description="Helical" evidence="2">
    <location>
        <begin position="208"/>
        <end position="227"/>
    </location>
</feature>
<keyword evidence="2" id="KW-0812">Transmembrane</keyword>
<feature type="transmembrane region" description="Helical" evidence="2">
    <location>
        <begin position="132"/>
        <end position="152"/>
    </location>
</feature>
<evidence type="ECO:0000256" key="2">
    <source>
        <dbReference type="SAM" id="Phobius"/>
    </source>
</evidence>
<comment type="caution">
    <text evidence="4">The sequence shown here is derived from an EMBL/GenBank/DDBJ whole genome shotgun (WGS) entry which is preliminary data.</text>
</comment>
<sequence length="365" mass="39873">MLLSREHETPFNKAPLIRALSMILMIVTMFSVFIRVLTRIATMRRLRWSSLFKSDDILIFVSMIFVIAQSAVVYSQEANGMGKLDVSSGQTALILKDQLVSDILFYLALAFSKISATTTVGNMSPMSHKRLLPIQIIIVGWAVSAIFVRAFACSLPSSWDYVNGSCVDLVAFWVYVDALNIITDLLITGVTIEILVHLQMPLGTKAMVVGVFGARILIIPPAVSHIYFFKQALESSTPIFTMWKPTIIVQVTQCIGITTTCIPFWWRFLKSLESGQMGAGDIFGALSKSNNSKSGGTTRGTGNKSRSNHTLTSGSQAFELTSRQGGDVKKFAHIVTDHGKGGGSWDMARQNSQEALVDPAAGVAH</sequence>
<organism evidence="4 5">
    <name type="scientific">Fusarium mundagurra</name>
    <dbReference type="NCBI Taxonomy" id="1567541"/>
    <lineage>
        <taxon>Eukaryota</taxon>
        <taxon>Fungi</taxon>
        <taxon>Dikarya</taxon>
        <taxon>Ascomycota</taxon>
        <taxon>Pezizomycotina</taxon>
        <taxon>Sordariomycetes</taxon>
        <taxon>Hypocreomycetidae</taxon>
        <taxon>Hypocreales</taxon>
        <taxon>Nectriaceae</taxon>
        <taxon>Fusarium</taxon>
        <taxon>Fusarium fujikuroi species complex</taxon>
    </lineage>
</organism>
<keyword evidence="2" id="KW-0472">Membrane</keyword>
<feature type="transmembrane region" description="Helical" evidence="2">
    <location>
        <begin position="247"/>
        <end position="266"/>
    </location>
</feature>
<feature type="transmembrane region" description="Helical" evidence="2">
    <location>
        <begin position="16"/>
        <end position="37"/>
    </location>
</feature>
<dbReference type="Proteomes" id="UP000544331">
    <property type="component" value="Unassembled WGS sequence"/>
</dbReference>
<dbReference type="PANTHER" id="PTHR38794">
    <property type="entry name" value="INTEGRAL MEMBRANE PROTEIN"/>
    <property type="match status" value="1"/>
</dbReference>
<keyword evidence="2" id="KW-1133">Transmembrane helix</keyword>
<reference evidence="4 5" key="1">
    <citation type="submission" date="2020-05" db="EMBL/GenBank/DDBJ databases">
        <title>Identification and distribution of gene clusters putatively required for synthesis of sphingolipid metabolism inhibitors in phylogenetically diverse species of the filamentous fungus Fusarium.</title>
        <authorList>
            <person name="Kim H.-S."/>
            <person name="Busman M."/>
            <person name="Brown D.W."/>
            <person name="Divon H."/>
            <person name="Uhlig S."/>
            <person name="Proctor R.H."/>
        </authorList>
    </citation>
    <scope>NUCLEOTIDE SEQUENCE [LARGE SCALE GENOMIC DNA]</scope>
    <source>
        <strain evidence="4 5">NRRL 66235</strain>
    </source>
</reference>
<evidence type="ECO:0000256" key="1">
    <source>
        <dbReference type="SAM" id="MobiDB-lite"/>
    </source>
</evidence>
<gene>
    <name evidence="4" type="ORF">FMUND_356</name>
</gene>
<feature type="region of interest" description="Disordered" evidence="1">
    <location>
        <begin position="290"/>
        <end position="315"/>
    </location>
</feature>
<protein>
    <recommendedName>
        <fullName evidence="3">Rhodopsin domain-containing protein</fullName>
    </recommendedName>
</protein>
<evidence type="ECO:0000313" key="4">
    <source>
        <dbReference type="EMBL" id="KAF5724926.1"/>
    </source>
</evidence>
<name>A0A8H5Z7W6_9HYPO</name>
<accession>A0A8H5Z7W6</accession>
<dbReference type="PANTHER" id="PTHR38794:SF1">
    <property type="entry name" value="INTEGRAL MEMBRANE PROTEIN"/>
    <property type="match status" value="1"/>
</dbReference>
<keyword evidence="5" id="KW-1185">Reference proteome</keyword>
<dbReference type="AlphaFoldDB" id="A0A8H5Z7W6"/>